<accession>T1HF13</accession>
<dbReference type="InParanoid" id="T1HF13"/>
<evidence type="ECO:0000313" key="2">
    <source>
        <dbReference type="Proteomes" id="UP000015103"/>
    </source>
</evidence>
<dbReference type="VEuPathDB" id="VectorBase:RPRC002635"/>
<evidence type="ECO:0000313" key="1">
    <source>
        <dbReference type="EnsemblMetazoa" id="RPRC002635-PA"/>
    </source>
</evidence>
<organism evidence="1 2">
    <name type="scientific">Rhodnius prolixus</name>
    <name type="common">Triatomid bug</name>
    <dbReference type="NCBI Taxonomy" id="13249"/>
    <lineage>
        <taxon>Eukaryota</taxon>
        <taxon>Metazoa</taxon>
        <taxon>Ecdysozoa</taxon>
        <taxon>Arthropoda</taxon>
        <taxon>Hexapoda</taxon>
        <taxon>Insecta</taxon>
        <taxon>Pterygota</taxon>
        <taxon>Neoptera</taxon>
        <taxon>Paraneoptera</taxon>
        <taxon>Hemiptera</taxon>
        <taxon>Heteroptera</taxon>
        <taxon>Panheteroptera</taxon>
        <taxon>Cimicomorpha</taxon>
        <taxon>Reduviidae</taxon>
        <taxon>Triatominae</taxon>
        <taxon>Rhodnius</taxon>
    </lineage>
</organism>
<reference evidence="1" key="1">
    <citation type="submission" date="2015-05" db="UniProtKB">
        <authorList>
            <consortium name="EnsemblMetazoa"/>
        </authorList>
    </citation>
    <scope>IDENTIFICATION</scope>
</reference>
<protein>
    <submittedName>
        <fullName evidence="1">Uncharacterized protein</fullName>
    </submittedName>
</protein>
<dbReference type="Proteomes" id="UP000015103">
    <property type="component" value="Unassembled WGS sequence"/>
</dbReference>
<dbReference type="EMBL" id="ACPB03002725">
    <property type="status" value="NOT_ANNOTATED_CDS"/>
    <property type="molecule type" value="Genomic_DNA"/>
</dbReference>
<dbReference type="eggNOG" id="ENOG502S470">
    <property type="taxonomic scope" value="Eukaryota"/>
</dbReference>
<sequence>MGILISILLFSTGVVFTHGYVTTCKEYKKTVVKQLSASGNLANLVLDRFTCGTVFDFIDYLQPDPDFLELKYRRGNWILHTDLSLTIGVWTTWFTLGLYLCITLISFKCTRITKHRAVLNTDL</sequence>
<dbReference type="AlphaFoldDB" id="T1HF13"/>
<dbReference type="EnsemblMetazoa" id="RPRC002635-RA">
    <property type="protein sequence ID" value="RPRC002635-PA"/>
    <property type="gene ID" value="RPRC002635"/>
</dbReference>
<dbReference type="OMA" id="CTRITKH"/>
<keyword evidence="2" id="KW-1185">Reference proteome</keyword>
<proteinExistence type="predicted"/>
<name>T1HF13_RHOPR</name>
<dbReference type="HOGENOM" id="CLU_2017164_0_0_1"/>